<comment type="caution">
    <text evidence="2">The sequence shown here is derived from an EMBL/GenBank/DDBJ whole genome shotgun (WGS) entry which is preliminary data.</text>
</comment>
<organism evidence="2 3">
    <name type="scientific">Novosphingobium colocasiae</name>
    <dbReference type="NCBI Taxonomy" id="1256513"/>
    <lineage>
        <taxon>Bacteria</taxon>
        <taxon>Pseudomonadati</taxon>
        <taxon>Pseudomonadota</taxon>
        <taxon>Alphaproteobacteria</taxon>
        <taxon>Sphingomonadales</taxon>
        <taxon>Sphingomonadaceae</taxon>
        <taxon>Novosphingobium</taxon>
    </lineage>
</organism>
<reference evidence="2" key="2">
    <citation type="submission" date="2020-09" db="EMBL/GenBank/DDBJ databases">
        <authorList>
            <person name="Sun Q."/>
            <person name="Kim S."/>
        </authorList>
    </citation>
    <scope>NUCLEOTIDE SEQUENCE</scope>
    <source>
        <strain evidence="2">KCTC 32255</strain>
    </source>
</reference>
<evidence type="ECO:0000313" key="2">
    <source>
        <dbReference type="EMBL" id="GGY92049.1"/>
    </source>
</evidence>
<dbReference type="SUPFAM" id="SSF103481">
    <property type="entry name" value="Multidrug resistance efflux transporter EmrE"/>
    <property type="match status" value="1"/>
</dbReference>
<feature type="transmembrane region" description="Helical" evidence="1">
    <location>
        <begin position="36"/>
        <end position="57"/>
    </location>
</feature>
<keyword evidence="1" id="KW-1133">Transmembrane helix</keyword>
<dbReference type="AlphaFoldDB" id="A0A918P8Q9"/>
<gene>
    <name evidence="2" type="ORF">GCM10011614_03460</name>
</gene>
<keyword evidence="1" id="KW-0472">Membrane</keyword>
<evidence type="ECO:0000313" key="3">
    <source>
        <dbReference type="Proteomes" id="UP000648075"/>
    </source>
</evidence>
<dbReference type="InterPro" id="IPR037185">
    <property type="entry name" value="EmrE-like"/>
</dbReference>
<sequence length="110" mass="11265">MFNLSAGTIVLFLGAAIFQAVGVSVLPLTQGMTKPVPIVVTFVCYAVGIWCMGKLIASGIDLGVMVPIITLMVIGGAIVIGIFAYGETPSMMKLGLLAGATLLLTFATTA</sequence>
<protein>
    <recommendedName>
        <fullName evidence="4">QacE family quaternary ammonium compound efflux SMR transporter</fullName>
    </recommendedName>
</protein>
<dbReference type="Gene3D" id="1.10.3730.20">
    <property type="match status" value="1"/>
</dbReference>
<accession>A0A918P8Q9</accession>
<keyword evidence="1" id="KW-0812">Transmembrane</keyword>
<name>A0A918P8Q9_9SPHN</name>
<keyword evidence="3" id="KW-1185">Reference proteome</keyword>
<dbReference type="Proteomes" id="UP000648075">
    <property type="component" value="Unassembled WGS sequence"/>
</dbReference>
<evidence type="ECO:0008006" key="4">
    <source>
        <dbReference type="Google" id="ProtNLM"/>
    </source>
</evidence>
<feature type="transmembrane region" description="Helical" evidence="1">
    <location>
        <begin position="64"/>
        <end position="85"/>
    </location>
</feature>
<proteinExistence type="predicted"/>
<reference evidence="2" key="1">
    <citation type="journal article" date="2014" name="Int. J. Syst. Evol. Microbiol.">
        <title>Complete genome sequence of Corynebacterium casei LMG S-19264T (=DSM 44701T), isolated from a smear-ripened cheese.</title>
        <authorList>
            <consortium name="US DOE Joint Genome Institute (JGI-PGF)"/>
            <person name="Walter F."/>
            <person name="Albersmeier A."/>
            <person name="Kalinowski J."/>
            <person name="Ruckert C."/>
        </authorList>
    </citation>
    <scope>NUCLEOTIDE SEQUENCE</scope>
    <source>
        <strain evidence="2">KCTC 32255</strain>
    </source>
</reference>
<dbReference type="EMBL" id="BMZA01000001">
    <property type="protein sequence ID" value="GGY92049.1"/>
    <property type="molecule type" value="Genomic_DNA"/>
</dbReference>
<evidence type="ECO:0000256" key="1">
    <source>
        <dbReference type="SAM" id="Phobius"/>
    </source>
</evidence>